<protein>
    <submittedName>
        <fullName evidence="1">Uncharacterized protein</fullName>
    </submittedName>
</protein>
<dbReference type="Gene3D" id="3.40.50.11350">
    <property type="match status" value="1"/>
</dbReference>
<proteinExistence type="predicted"/>
<organism evidence="1">
    <name type="scientific">Haptolina ericina</name>
    <dbReference type="NCBI Taxonomy" id="156174"/>
    <lineage>
        <taxon>Eukaryota</taxon>
        <taxon>Haptista</taxon>
        <taxon>Haptophyta</taxon>
        <taxon>Prymnesiophyceae</taxon>
        <taxon>Prymnesiales</taxon>
        <taxon>Prymnesiaceae</taxon>
        <taxon>Haptolina</taxon>
    </lineage>
</organism>
<name>A0A7S3AEM6_9EUKA</name>
<reference evidence="1" key="1">
    <citation type="submission" date="2021-01" db="EMBL/GenBank/DDBJ databases">
        <authorList>
            <person name="Corre E."/>
            <person name="Pelletier E."/>
            <person name="Niang G."/>
            <person name="Scheremetjew M."/>
            <person name="Finn R."/>
            <person name="Kale V."/>
            <person name="Holt S."/>
            <person name="Cochrane G."/>
            <person name="Meng A."/>
            <person name="Brown T."/>
            <person name="Cohen L."/>
        </authorList>
    </citation>
    <scope>NUCLEOTIDE SEQUENCE</scope>
    <source>
        <strain evidence="1">CCMP281</strain>
    </source>
</reference>
<dbReference type="EMBL" id="HBHX01005576">
    <property type="protein sequence ID" value="CAE0102355.1"/>
    <property type="molecule type" value="Transcribed_RNA"/>
</dbReference>
<accession>A0A7S3AEM6</accession>
<evidence type="ECO:0000313" key="1">
    <source>
        <dbReference type="EMBL" id="CAE0102355.1"/>
    </source>
</evidence>
<gene>
    <name evidence="1" type="ORF">HERI1096_LOCUS3012</name>
</gene>
<sequence length="144" mass="15781">MKSEGVAPGETVFIATDEQDRAWFAPIAAVYNVSFAADLEQGPLLDALLAFPQPLWPDVLAILEQLVCILAPRSFVGTLPSTLSGHIVNARQVVRRDDDRPLFTKLHESCCDARTALDLMQLPGMEDGDASRLPCIPHRGNPWC</sequence>
<dbReference type="AlphaFoldDB" id="A0A7S3AEM6"/>